<gene>
    <name evidence="1" type="ORF">HPB51_021358</name>
</gene>
<dbReference type="Proteomes" id="UP000821866">
    <property type="component" value="Chromosome 1"/>
</dbReference>
<accession>A0A9J6F665</accession>
<evidence type="ECO:0000313" key="2">
    <source>
        <dbReference type="Proteomes" id="UP000821866"/>
    </source>
</evidence>
<dbReference type="AlphaFoldDB" id="A0A9J6F665"/>
<sequence length="98" mass="11455">MRIRCPSRPATECRGSTIFVKQLWDSRCELGHAYPRLAQVLTATNNKGLGESYITQRVRQWEEVHPFATGWAPRPRDAAKLLHRYRQLREALHEADRK</sequence>
<evidence type="ECO:0000313" key="1">
    <source>
        <dbReference type="EMBL" id="KAH8042274.1"/>
    </source>
</evidence>
<dbReference type="EMBL" id="JABSTU010000001">
    <property type="protein sequence ID" value="KAH8042274.1"/>
    <property type="molecule type" value="Genomic_DNA"/>
</dbReference>
<protein>
    <submittedName>
        <fullName evidence="1">Uncharacterized protein</fullName>
    </submittedName>
</protein>
<reference evidence="1" key="2">
    <citation type="submission" date="2021-09" db="EMBL/GenBank/DDBJ databases">
        <authorList>
            <person name="Jia N."/>
            <person name="Wang J."/>
            <person name="Shi W."/>
            <person name="Du L."/>
            <person name="Sun Y."/>
            <person name="Zhan W."/>
            <person name="Jiang J."/>
            <person name="Wang Q."/>
            <person name="Zhang B."/>
            <person name="Ji P."/>
            <person name="Sakyi L.B."/>
            <person name="Cui X."/>
            <person name="Yuan T."/>
            <person name="Jiang B."/>
            <person name="Yang W."/>
            <person name="Lam T.T.-Y."/>
            <person name="Chang Q."/>
            <person name="Ding S."/>
            <person name="Wang X."/>
            <person name="Zhu J."/>
            <person name="Ruan X."/>
            <person name="Zhao L."/>
            <person name="Wei J."/>
            <person name="Que T."/>
            <person name="Du C."/>
            <person name="Cheng J."/>
            <person name="Dai P."/>
            <person name="Han X."/>
            <person name="Huang E."/>
            <person name="Gao Y."/>
            <person name="Liu J."/>
            <person name="Shao H."/>
            <person name="Ye R."/>
            <person name="Li L."/>
            <person name="Wei W."/>
            <person name="Wang X."/>
            <person name="Wang C."/>
            <person name="Huo Q."/>
            <person name="Li W."/>
            <person name="Guo W."/>
            <person name="Chen H."/>
            <person name="Chen S."/>
            <person name="Zhou L."/>
            <person name="Zhou L."/>
            <person name="Ni X."/>
            <person name="Tian J."/>
            <person name="Zhou Y."/>
            <person name="Sheng Y."/>
            <person name="Liu T."/>
            <person name="Pan Y."/>
            <person name="Xia L."/>
            <person name="Li J."/>
            <person name="Zhao F."/>
            <person name="Cao W."/>
        </authorList>
    </citation>
    <scope>NUCLEOTIDE SEQUENCE</scope>
    <source>
        <strain evidence="1">Rmic-2018</strain>
        <tissue evidence="1">Larvae</tissue>
    </source>
</reference>
<proteinExistence type="predicted"/>
<name>A0A9J6F665_RHIMP</name>
<organism evidence="1 2">
    <name type="scientific">Rhipicephalus microplus</name>
    <name type="common">Cattle tick</name>
    <name type="synonym">Boophilus microplus</name>
    <dbReference type="NCBI Taxonomy" id="6941"/>
    <lineage>
        <taxon>Eukaryota</taxon>
        <taxon>Metazoa</taxon>
        <taxon>Ecdysozoa</taxon>
        <taxon>Arthropoda</taxon>
        <taxon>Chelicerata</taxon>
        <taxon>Arachnida</taxon>
        <taxon>Acari</taxon>
        <taxon>Parasitiformes</taxon>
        <taxon>Ixodida</taxon>
        <taxon>Ixodoidea</taxon>
        <taxon>Ixodidae</taxon>
        <taxon>Rhipicephalinae</taxon>
        <taxon>Rhipicephalus</taxon>
        <taxon>Boophilus</taxon>
    </lineage>
</organism>
<keyword evidence="2" id="KW-1185">Reference proteome</keyword>
<reference evidence="1" key="1">
    <citation type="journal article" date="2020" name="Cell">
        <title>Large-Scale Comparative Analyses of Tick Genomes Elucidate Their Genetic Diversity and Vector Capacities.</title>
        <authorList>
            <consortium name="Tick Genome and Microbiome Consortium (TIGMIC)"/>
            <person name="Jia N."/>
            <person name="Wang J."/>
            <person name="Shi W."/>
            <person name="Du L."/>
            <person name="Sun Y."/>
            <person name="Zhan W."/>
            <person name="Jiang J.F."/>
            <person name="Wang Q."/>
            <person name="Zhang B."/>
            <person name="Ji P."/>
            <person name="Bell-Sakyi L."/>
            <person name="Cui X.M."/>
            <person name="Yuan T.T."/>
            <person name="Jiang B.G."/>
            <person name="Yang W.F."/>
            <person name="Lam T.T."/>
            <person name="Chang Q.C."/>
            <person name="Ding S.J."/>
            <person name="Wang X.J."/>
            <person name="Zhu J.G."/>
            <person name="Ruan X.D."/>
            <person name="Zhao L."/>
            <person name="Wei J.T."/>
            <person name="Ye R.Z."/>
            <person name="Que T.C."/>
            <person name="Du C.H."/>
            <person name="Zhou Y.H."/>
            <person name="Cheng J.X."/>
            <person name="Dai P.F."/>
            <person name="Guo W.B."/>
            <person name="Han X.H."/>
            <person name="Huang E.J."/>
            <person name="Li L.F."/>
            <person name="Wei W."/>
            <person name="Gao Y.C."/>
            <person name="Liu J.Z."/>
            <person name="Shao H.Z."/>
            <person name="Wang X."/>
            <person name="Wang C.C."/>
            <person name="Yang T.C."/>
            <person name="Huo Q.B."/>
            <person name="Li W."/>
            <person name="Chen H.Y."/>
            <person name="Chen S.E."/>
            <person name="Zhou L.G."/>
            <person name="Ni X.B."/>
            <person name="Tian J.H."/>
            <person name="Sheng Y."/>
            <person name="Liu T."/>
            <person name="Pan Y.S."/>
            <person name="Xia L.Y."/>
            <person name="Li J."/>
            <person name="Zhao F."/>
            <person name="Cao W.C."/>
        </authorList>
    </citation>
    <scope>NUCLEOTIDE SEQUENCE</scope>
    <source>
        <strain evidence="1">Rmic-2018</strain>
    </source>
</reference>
<dbReference type="VEuPathDB" id="VectorBase:LOC119174425"/>
<comment type="caution">
    <text evidence="1">The sequence shown here is derived from an EMBL/GenBank/DDBJ whole genome shotgun (WGS) entry which is preliminary data.</text>
</comment>